<proteinExistence type="inferred from homology"/>
<dbReference type="SMART" id="SM00283">
    <property type="entry name" value="MA"/>
    <property type="match status" value="1"/>
</dbReference>
<dbReference type="CDD" id="cd06225">
    <property type="entry name" value="HAMP"/>
    <property type="match status" value="1"/>
</dbReference>
<dbReference type="RefSeq" id="WP_119342152.1">
    <property type="nucleotide sequence ID" value="NZ_BJXL01000119.1"/>
</dbReference>
<evidence type="ECO:0000256" key="2">
    <source>
        <dbReference type="ARBA" id="ARBA00029447"/>
    </source>
</evidence>
<keyword evidence="6" id="KW-1133">Transmembrane helix</keyword>
<keyword evidence="6" id="KW-0812">Transmembrane</keyword>
<feature type="compositionally biased region" description="Low complexity" evidence="5">
    <location>
        <begin position="7"/>
        <end position="21"/>
    </location>
</feature>
<dbReference type="GO" id="GO:0007165">
    <property type="term" value="P:signal transduction"/>
    <property type="evidence" value="ECO:0007669"/>
    <property type="project" value="UniProtKB-KW"/>
</dbReference>
<dbReference type="Proteomes" id="UP000321197">
    <property type="component" value="Unassembled WGS sequence"/>
</dbReference>
<feature type="coiled-coil region" evidence="4">
    <location>
        <begin position="681"/>
        <end position="709"/>
    </location>
</feature>
<evidence type="ECO:0000256" key="1">
    <source>
        <dbReference type="ARBA" id="ARBA00023224"/>
    </source>
</evidence>
<comment type="similarity">
    <text evidence="2">Belongs to the methyl-accepting chemotaxis (MCP) protein family.</text>
</comment>
<dbReference type="Pfam" id="PF00672">
    <property type="entry name" value="HAMP"/>
    <property type="match status" value="1"/>
</dbReference>
<gene>
    <name evidence="9" type="ORF">MHY01S_28390</name>
</gene>
<dbReference type="EMBL" id="BJXL01000119">
    <property type="protein sequence ID" value="GEM84673.1"/>
    <property type="molecule type" value="Genomic_DNA"/>
</dbReference>
<keyword evidence="6" id="KW-0472">Membrane</keyword>
<evidence type="ECO:0000259" key="8">
    <source>
        <dbReference type="PROSITE" id="PS50885"/>
    </source>
</evidence>
<dbReference type="InterPro" id="IPR003660">
    <property type="entry name" value="HAMP_dom"/>
</dbReference>
<dbReference type="PROSITE" id="PS50885">
    <property type="entry name" value="HAMP"/>
    <property type="match status" value="1"/>
</dbReference>
<dbReference type="AlphaFoldDB" id="A0A511R4Y2"/>
<dbReference type="Gene3D" id="1.10.287.950">
    <property type="entry name" value="Methyl-accepting chemotaxis protein"/>
    <property type="match status" value="1"/>
</dbReference>
<feature type="domain" description="HAMP" evidence="8">
    <location>
        <begin position="363"/>
        <end position="415"/>
    </location>
</feature>
<comment type="caution">
    <text evidence="9">The sequence shown here is derived from an EMBL/GenBank/DDBJ whole genome shotgun (WGS) entry which is preliminary data.</text>
</comment>
<evidence type="ECO:0000259" key="7">
    <source>
        <dbReference type="PROSITE" id="PS50111"/>
    </source>
</evidence>
<keyword evidence="4" id="KW-0175">Coiled coil</keyword>
<dbReference type="PANTHER" id="PTHR32089">
    <property type="entry name" value="METHYL-ACCEPTING CHEMOTAXIS PROTEIN MCPB"/>
    <property type="match status" value="1"/>
</dbReference>
<reference evidence="9 10" key="1">
    <citation type="submission" date="2019-07" db="EMBL/GenBank/DDBJ databases">
        <title>Whole genome shotgun sequence of Meiothermus hypogaeus NBRC 106114.</title>
        <authorList>
            <person name="Hosoyama A."/>
            <person name="Uohara A."/>
            <person name="Ohji S."/>
            <person name="Ichikawa N."/>
        </authorList>
    </citation>
    <scope>NUCLEOTIDE SEQUENCE [LARGE SCALE GENOMIC DNA]</scope>
    <source>
        <strain evidence="9 10">NBRC 106114</strain>
    </source>
</reference>
<dbReference type="Pfam" id="PF00015">
    <property type="entry name" value="MCPsignal"/>
    <property type="match status" value="1"/>
</dbReference>
<feature type="domain" description="Methyl-accepting transducer" evidence="7">
    <location>
        <begin position="481"/>
        <end position="717"/>
    </location>
</feature>
<dbReference type="SMART" id="SM00304">
    <property type="entry name" value="HAMP"/>
    <property type="match status" value="2"/>
</dbReference>
<dbReference type="Gene3D" id="6.10.340.10">
    <property type="match status" value="1"/>
</dbReference>
<sequence length="755" mass="82100">MTRRTPKTAVRPARRPTPAAPTQMMQVGGLLGSLKIWQKLLLISIAFLVPVSLLTVSIYNTQQYQINSAWNEADGAQYVTKLYESMVKIGQHRRNVDRFLVGQGSKEEISSKAAEVDAALEALSQLDQKLKGKLAVGDQIASLKRSWTRLKDQAIRLDSISNFEEHAALLAEIQQLIVRVANNSQLTLDPELKTYYLVTSTVNLIPSMREDLARLHNLGLNILKKGTANAYERAEVNALAVKIGQNLLELKQQIAFAAEKDARNARVLSGPLSQTEGLVREAYVLAINEIVSPTRLSFSAKDYDETLGAATDILTQFGFAALVLLDNLLEERIFLLQRGQLITFVLFALFLALTFGLVGAVARSITRPLGQLFSASLRLRKGDLGVQVPVQSSDELGSLARTFNETALQLKAKAEADAEQLRQSQLLQENIGAFLNVAMDIAQGDLTKRGRVTEDVLGNVVDAVNLTVEEIAYLLKQVQNATEMVNQGALQMALSSGSVLEKAESQAELSARARIEALDATETIRSMAGQIAQGTGLVMQAKEAALEGKNAVQNTLSGMQNIRREVQSISKSIKGLSDRSLEISEVVDTISRIAKQTNLLALNAAIEAAGAGEAGARFAVVADQVRKLAEDSARAAQRVSLLVKGIQTEIQGVVISVEGGTREVEQGYRIATEAGSKLEQIAALAQQSAEAARRVAEVAQEQVSRVEEVTNVVQDIYNTALQTDEESRKGRQTAEELRALAQQLSQSLTRFRLPA</sequence>
<feature type="transmembrane region" description="Helical" evidence="6">
    <location>
        <begin position="341"/>
        <end position="362"/>
    </location>
</feature>
<protein>
    <submittedName>
        <fullName evidence="9">Methyl-accepting chemotaxis protein</fullName>
    </submittedName>
</protein>
<dbReference type="OrthoDB" id="9760371at2"/>
<evidence type="ECO:0000256" key="6">
    <source>
        <dbReference type="SAM" id="Phobius"/>
    </source>
</evidence>
<accession>A0A511R4Y2</accession>
<evidence type="ECO:0000313" key="9">
    <source>
        <dbReference type="EMBL" id="GEM84673.1"/>
    </source>
</evidence>
<dbReference type="InterPro" id="IPR004089">
    <property type="entry name" value="MCPsignal_dom"/>
</dbReference>
<evidence type="ECO:0000313" key="10">
    <source>
        <dbReference type="Proteomes" id="UP000321197"/>
    </source>
</evidence>
<dbReference type="SUPFAM" id="SSF58104">
    <property type="entry name" value="Methyl-accepting chemotaxis protein (MCP) signaling domain"/>
    <property type="match status" value="1"/>
</dbReference>
<name>A0A511R4Y2_9DEIN</name>
<feature type="region of interest" description="Disordered" evidence="5">
    <location>
        <begin position="1"/>
        <end position="21"/>
    </location>
</feature>
<evidence type="ECO:0000256" key="3">
    <source>
        <dbReference type="PROSITE-ProRule" id="PRU00284"/>
    </source>
</evidence>
<dbReference type="PROSITE" id="PS50111">
    <property type="entry name" value="CHEMOTAXIS_TRANSDUC_2"/>
    <property type="match status" value="1"/>
</dbReference>
<organism evidence="9 10">
    <name type="scientific">Meiothermus hypogaeus NBRC 106114</name>
    <dbReference type="NCBI Taxonomy" id="1227553"/>
    <lineage>
        <taxon>Bacteria</taxon>
        <taxon>Thermotogati</taxon>
        <taxon>Deinococcota</taxon>
        <taxon>Deinococci</taxon>
        <taxon>Thermales</taxon>
        <taxon>Thermaceae</taxon>
        <taxon>Meiothermus</taxon>
    </lineage>
</organism>
<feature type="transmembrane region" description="Helical" evidence="6">
    <location>
        <begin position="40"/>
        <end position="59"/>
    </location>
</feature>
<dbReference type="GO" id="GO:0016020">
    <property type="term" value="C:membrane"/>
    <property type="evidence" value="ECO:0007669"/>
    <property type="project" value="InterPro"/>
</dbReference>
<keyword evidence="1 3" id="KW-0807">Transducer</keyword>
<evidence type="ECO:0000256" key="5">
    <source>
        <dbReference type="SAM" id="MobiDB-lite"/>
    </source>
</evidence>
<dbReference type="PANTHER" id="PTHR32089:SF114">
    <property type="entry name" value="METHYL-ACCEPTING CHEMOTAXIS PROTEIN MCPB"/>
    <property type="match status" value="1"/>
</dbReference>
<evidence type="ECO:0000256" key="4">
    <source>
        <dbReference type="SAM" id="Coils"/>
    </source>
</evidence>